<feature type="transmembrane region" description="Helical" evidence="9">
    <location>
        <begin position="146"/>
        <end position="168"/>
    </location>
</feature>
<dbReference type="GO" id="GO:1902600">
    <property type="term" value="P:proton transmembrane transport"/>
    <property type="evidence" value="ECO:0007669"/>
    <property type="project" value="InterPro"/>
</dbReference>
<evidence type="ECO:0000256" key="6">
    <source>
        <dbReference type="ARBA" id="ARBA00022989"/>
    </source>
</evidence>
<feature type="transmembrane region" description="Helical" evidence="9">
    <location>
        <begin position="290"/>
        <end position="311"/>
    </location>
</feature>
<dbReference type="GO" id="GO:0015297">
    <property type="term" value="F:antiporter activity"/>
    <property type="evidence" value="ECO:0007669"/>
    <property type="project" value="UniProtKB-KW"/>
</dbReference>
<dbReference type="PANTHER" id="PTHR42751:SF3">
    <property type="entry name" value="SODIUM_GLUTAMATE SYMPORTER"/>
    <property type="match status" value="1"/>
</dbReference>
<evidence type="ECO:0000259" key="11">
    <source>
        <dbReference type="Pfam" id="PF02254"/>
    </source>
</evidence>
<dbReference type="GO" id="GO:0016020">
    <property type="term" value="C:membrane"/>
    <property type="evidence" value="ECO:0007669"/>
    <property type="project" value="UniProtKB-SubCell"/>
</dbReference>
<keyword evidence="6 9" id="KW-1133">Transmembrane helix</keyword>
<feature type="transmembrane region" description="Helical" evidence="9">
    <location>
        <begin position="114"/>
        <end position="134"/>
    </location>
</feature>
<evidence type="ECO:0000256" key="4">
    <source>
        <dbReference type="ARBA" id="ARBA00022449"/>
    </source>
</evidence>
<evidence type="ECO:0000256" key="3">
    <source>
        <dbReference type="ARBA" id="ARBA00022448"/>
    </source>
</evidence>
<feature type="transmembrane region" description="Helical" evidence="9">
    <location>
        <begin position="180"/>
        <end position="202"/>
    </location>
</feature>
<evidence type="ECO:0000256" key="5">
    <source>
        <dbReference type="ARBA" id="ARBA00022692"/>
    </source>
</evidence>
<comment type="similarity">
    <text evidence="2">Belongs to the monovalent cation:proton antiporter 2 (CPA2) transporter (TC 2.A.37) family.</text>
</comment>
<keyword evidence="4" id="KW-0050">Antiport</keyword>
<feature type="transmembrane region" description="Helical" evidence="9">
    <location>
        <begin position="30"/>
        <end position="48"/>
    </location>
</feature>
<feature type="transmembrane region" description="Helical" evidence="9">
    <location>
        <begin position="353"/>
        <end position="373"/>
    </location>
</feature>
<keyword evidence="8 9" id="KW-0472">Membrane</keyword>
<evidence type="ECO:0000256" key="9">
    <source>
        <dbReference type="SAM" id="Phobius"/>
    </source>
</evidence>
<name>A0A9X0WG90_9GAMM</name>
<evidence type="ECO:0000256" key="2">
    <source>
        <dbReference type="ARBA" id="ARBA00005551"/>
    </source>
</evidence>
<comment type="subcellular location">
    <subcellularLocation>
        <location evidence="1">Membrane</location>
        <topology evidence="1">Multi-pass membrane protein</topology>
    </subcellularLocation>
</comment>
<dbReference type="InterPro" id="IPR036291">
    <property type="entry name" value="NAD(P)-bd_dom_sf"/>
</dbReference>
<sequence>MADPFAELAALLAIAAVVAALAVRLRQPVLIAYIVVGIAVGPAGFDLVRSHDQINVLAQVGVAVLLFVVGLKLDLTRVRDIGTVALATGLGQLAFTIVFGFIIILALGKGVTEAFYVAVALTFSSTIIIVKLLSDKGELDTLHGRIAIGFLIVQDIAVVLAMMAMSALGSGSDAPAIEVAASLIGRIAAAAALMYIMMRYVLPVVLHSVARSQELLLIFAIAWGTGLAALGEWVGFSQEAGAFLAGFSLASTRYREAISARLTGIRDFLLLFFFIDLGSELDFSTLGAEIGSALILSLFVLIGNPLIVMAIMGVMGYRKRTGFLAGLTVAQISEFSIVFVAMGIGLGHISGEALGLTTLVGVITITLSTYMILYSHPLYRFLAPVLGLFERRHPYREVNTAESGDSQVAPQVLVLGLGRYGLRLARHLRNADLEVLGVDCDPDLIRRLAGDGLPVRFGDGHDPSFLDSLPLTGLGWIVSTLPDVDSNRVLLYALAERGFTGEIAIVARDDQQGQQLWLAGAPIILYPVRDAVDFAAENIIEIMRKHAGTSTHIERSRP</sequence>
<organism evidence="12 13">
    <name type="scientific">Thiocapsa imhoffii</name>
    <dbReference type="NCBI Taxonomy" id="382777"/>
    <lineage>
        <taxon>Bacteria</taxon>
        <taxon>Pseudomonadati</taxon>
        <taxon>Pseudomonadota</taxon>
        <taxon>Gammaproteobacteria</taxon>
        <taxon>Chromatiales</taxon>
        <taxon>Chromatiaceae</taxon>
        <taxon>Thiocapsa</taxon>
    </lineage>
</organism>
<dbReference type="Pfam" id="PF00999">
    <property type="entry name" value="Na_H_Exchanger"/>
    <property type="match status" value="1"/>
</dbReference>
<evidence type="ECO:0000256" key="7">
    <source>
        <dbReference type="ARBA" id="ARBA00023065"/>
    </source>
</evidence>
<dbReference type="EMBL" id="NRSD01000003">
    <property type="protein sequence ID" value="MBK1644048.1"/>
    <property type="molecule type" value="Genomic_DNA"/>
</dbReference>
<feature type="transmembrane region" description="Helical" evidence="9">
    <location>
        <begin position="323"/>
        <end position="347"/>
    </location>
</feature>
<evidence type="ECO:0000256" key="8">
    <source>
        <dbReference type="ARBA" id="ARBA00023136"/>
    </source>
</evidence>
<evidence type="ECO:0000256" key="1">
    <source>
        <dbReference type="ARBA" id="ARBA00004141"/>
    </source>
</evidence>
<accession>A0A9X0WG90</accession>
<feature type="transmembrane region" description="Helical" evidence="9">
    <location>
        <begin position="54"/>
        <end position="71"/>
    </location>
</feature>
<evidence type="ECO:0000259" key="10">
    <source>
        <dbReference type="Pfam" id="PF00999"/>
    </source>
</evidence>
<gene>
    <name evidence="12" type="ORF">CKO25_05135</name>
</gene>
<dbReference type="SUPFAM" id="SSF51735">
    <property type="entry name" value="NAD(P)-binding Rossmann-fold domains"/>
    <property type="match status" value="1"/>
</dbReference>
<feature type="transmembrane region" description="Helical" evidence="9">
    <location>
        <begin position="214"/>
        <end position="236"/>
    </location>
</feature>
<feature type="domain" description="Cation/H+ exchanger transmembrane" evidence="10">
    <location>
        <begin position="13"/>
        <end position="367"/>
    </location>
</feature>
<dbReference type="Gene3D" id="3.40.50.720">
    <property type="entry name" value="NAD(P)-binding Rossmann-like Domain"/>
    <property type="match status" value="1"/>
</dbReference>
<dbReference type="AlphaFoldDB" id="A0A9X0WG90"/>
<keyword evidence="13" id="KW-1185">Reference proteome</keyword>
<feature type="transmembrane region" description="Helical" evidence="9">
    <location>
        <begin position="6"/>
        <end position="23"/>
    </location>
</feature>
<dbReference type="Pfam" id="PF02254">
    <property type="entry name" value="TrkA_N"/>
    <property type="match status" value="1"/>
</dbReference>
<keyword evidence="5 9" id="KW-0812">Transmembrane</keyword>
<keyword evidence="3" id="KW-0813">Transport</keyword>
<reference evidence="12 13" key="1">
    <citation type="journal article" date="2020" name="Microorganisms">
        <title>Osmotic Adaptation and Compatible Solute Biosynthesis of Phototrophic Bacteria as Revealed from Genome Analyses.</title>
        <authorList>
            <person name="Imhoff J.F."/>
            <person name="Rahn T."/>
            <person name="Kunzel S."/>
            <person name="Keller A."/>
            <person name="Neulinger S.C."/>
        </authorList>
    </citation>
    <scope>NUCLEOTIDE SEQUENCE [LARGE SCALE GENOMIC DNA]</scope>
    <source>
        <strain evidence="12 13">DSM 21303</strain>
    </source>
</reference>
<dbReference type="RefSeq" id="WP_200386844.1">
    <property type="nucleotide sequence ID" value="NZ_NRSD01000003.1"/>
</dbReference>
<evidence type="ECO:0000313" key="13">
    <source>
        <dbReference type="Proteomes" id="UP001138802"/>
    </source>
</evidence>
<dbReference type="Gene3D" id="1.20.1530.20">
    <property type="match status" value="1"/>
</dbReference>
<proteinExistence type="inferred from homology"/>
<feature type="transmembrane region" description="Helical" evidence="9">
    <location>
        <begin position="83"/>
        <end position="108"/>
    </location>
</feature>
<protein>
    <submittedName>
        <fullName evidence="12">Sodium:proton exchanger</fullName>
    </submittedName>
</protein>
<comment type="caution">
    <text evidence="12">The sequence shown here is derived from an EMBL/GenBank/DDBJ whole genome shotgun (WGS) entry which is preliminary data.</text>
</comment>
<evidence type="ECO:0000313" key="12">
    <source>
        <dbReference type="EMBL" id="MBK1644048.1"/>
    </source>
</evidence>
<feature type="domain" description="RCK N-terminal" evidence="11">
    <location>
        <begin position="412"/>
        <end position="527"/>
    </location>
</feature>
<dbReference type="PANTHER" id="PTHR42751">
    <property type="entry name" value="SODIUM/HYDROGEN EXCHANGER FAMILY/TRKA DOMAIN PROTEIN"/>
    <property type="match status" value="1"/>
</dbReference>
<dbReference type="InterPro" id="IPR038770">
    <property type="entry name" value="Na+/solute_symporter_sf"/>
</dbReference>
<dbReference type="GO" id="GO:0006813">
    <property type="term" value="P:potassium ion transport"/>
    <property type="evidence" value="ECO:0007669"/>
    <property type="project" value="InterPro"/>
</dbReference>
<dbReference type="InterPro" id="IPR003148">
    <property type="entry name" value="RCK_N"/>
</dbReference>
<dbReference type="Proteomes" id="UP001138802">
    <property type="component" value="Unassembled WGS sequence"/>
</dbReference>
<dbReference type="InterPro" id="IPR006153">
    <property type="entry name" value="Cation/H_exchanger_TM"/>
</dbReference>
<keyword evidence="7" id="KW-0406">Ion transport</keyword>